<dbReference type="Proteomes" id="UP000289775">
    <property type="component" value="Unassembled WGS sequence"/>
</dbReference>
<dbReference type="PANTHER" id="PTHR48101">
    <property type="entry name" value="METHYLMALONYL-COA MUTASE, MITOCHONDRIAL-RELATED"/>
    <property type="match status" value="1"/>
</dbReference>
<evidence type="ECO:0000313" key="2">
    <source>
        <dbReference type="EMBL" id="RYJ41662.1"/>
    </source>
</evidence>
<sequence>MSENLFNEFEPVSSKQWKQQIQYELKGADYNETLIWESPEGIKVKPFYHIDEFKEPLQVTTHTSQFKICQNIFVHDIDKSVFRANETLKRGAEAIRFTIPNEDTDVEKLLNTLPLESTPVYFNLNFLSIDFVKKLDAIAKAKNAVFFVQLDPIGQLTKDGNWYTNLDKDFESLNTIAIACSNIHFLSIDSSLYQNAGANIVQQIAYTLAHANEYFNRIATINKPVVLQVAVGTNYFFEIAKLRALRLLFGLLAKEYDHNFECHIIASPTRRNKTLYDYNVNMLRTTTECMSAILGGADAVSNLAYDAIYHKDNEFGDRISRNQLLVLKYESYFDKVNNPADGAYYIEELTQQLTEKGLALFKDIEANGGFLTQLKEGTIQRKIQESATKEQELFDGGKEILLGTNKYPNKHDKMNHELELYPFVKSNPRKTLIIPIIEKRLAEKTEQLRLEEEKTNAGAE</sequence>
<dbReference type="SUPFAM" id="SSF51703">
    <property type="entry name" value="Cobalamin (vitamin B12)-dependent enzymes"/>
    <property type="match status" value="1"/>
</dbReference>
<dbReference type="InterPro" id="IPR016176">
    <property type="entry name" value="Cbl-dep_enz_cat"/>
</dbReference>
<gene>
    <name evidence="2" type="ORF">NU09_2587</name>
</gene>
<dbReference type="GO" id="GO:0016866">
    <property type="term" value="F:intramolecular transferase activity"/>
    <property type="evidence" value="ECO:0007669"/>
    <property type="project" value="InterPro"/>
</dbReference>
<dbReference type="AlphaFoldDB" id="A0A444W7C2"/>
<comment type="caution">
    <text evidence="2">The sequence shown here is derived from an EMBL/GenBank/DDBJ whole genome shotgun (WGS) entry which is preliminary data.</text>
</comment>
<name>A0A444W7C2_9FLAO</name>
<dbReference type="PANTHER" id="PTHR48101:SF1">
    <property type="entry name" value="METHYLMALONYL-COA MUTASE, LARGE SUBUNIT"/>
    <property type="match status" value="1"/>
</dbReference>
<dbReference type="EMBL" id="JUIW01000009">
    <property type="protein sequence ID" value="RYJ41662.1"/>
    <property type="molecule type" value="Genomic_DNA"/>
</dbReference>
<feature type="domain" description="Methylmalonyl-CoA mutase alpha/beta chain catalytic" evidence="1">
    <location>
        <begin position="104"/>
        <end position="418"/>
    </location>
</feature>
<dbReference type="RefSeq" id="WP_129751685.1">
    <property type="nucleotide sequence ID" value="NZ_JUIW01000009.1"/>
</dbReference>
<proteinExistence type="predicted"/>
<dbReference type="GO" id="GO:0031419">
    <property type="term" value="F:cobalamin binding"/>
    <property type="evidence" value="ECO:0007669"/>
    <property type="project" value="InterPro"/>
</dbReference>
<organism evidence="2 3">
    <name type="scientific">Flavobacterium beibuense</name>
    <dbReference type="NCBI Taxonomy" id="657326"/>
    <lineage>
        <taxon>Bacteria</taxon>
        <taxon>Pseudomonadati</taxon>
        <taxon>Bacteroidota</taxon>
        <taxon>Flavobacteriia</taxon>
        <taxon>Flavobacteriales</taxon>
        <taxon>Flavobacteriaceae</taxon>
        <taxon>Flavobacterium</taxon>
    </lineage>
</organism>
<dbReference type="InterPro" id="IPR006099">
    <property type="entry name" value="MeMalonylCoA_mutase_a/b_cat"/>
</dbReference>
<dbReference type="OrthoDB" id="9762378at2"/>
<evidence type="ECO:0000259" key="1">
    <source>
        <dbReference type="Pfam" id="PF01642"/>
    </source>
</evidence>
<dbReference type="Gene3D" id="3.20.20.240">
    <property type="entry name" value="Methylmalonyl-CoA mutase"/>
    <property type="match status" value="1"/>
</dbReference>
<reference evidence="2 3" key="1">
    <citation type="submission" date="2014-12" db="EMBL/GenBank/DDBJ databases">
        <title>Genome sequence of Flavobacterium beibuense RSKm HC5.</title>
        <authorList>
            <person name="Kim J.F."/>
            <person name="Song J.Y."/>
            <person name="Kwak M.-J."/>
            <person name="Lee S.-W."/>
        </authorList>
    </citation>
    <scope>NUCLEOTIDE SEQUENCE [LARGE SCALE GENOMIC DNA]</scope>
    <source>
        <strain evidence="2 3">RSKm HC5</strain>
    </source>
</reference>
<keyword evidence="3" id="KW-1185">Reference proteome</keyword>
<dbReference type="Pfam" id="PF01642">
    <property type="entry name" value="MM_CoA_mutase"/>
    <property type="match status" value="1"/>
</dbReference>
<accession>A0A444W7C2</accession>
<evidence type="ECO:0000313" key="3">
    <source>
        <dbReference type="Proteomes" id="UP000289775"/>
    </source>
</evidence>
<protein>
    <submittedName>
        <fullName evidence="2">Methylmalonyl-CoA mutase</fullName>
    </submittedName>
</protein>
<dbReference type="CDD" id="cd03677">
    <property type="entry name" value="MM_CoA_mutase_beta"/>
    <property type="match status" value="1"/>
</dbReference>